<dbReference type="NCBIfam" id="TIGR01764">
    <property type="entry name" value="excise"/>
    <property type="match status" value="1"/>
</dbReference>
<protein>
    <submittedName>
        <fullName evidence="3">Putative molybdopterin biosynthesis protein</fullName>
    </submittedName>
</protein>
<evidence type="ECO:0000259" key="1">
    <source>
        <dbReference type="Pfam" id="PF12727"/>
    </source>
</evidence>
<dbReference type="SUPFAM" id="SSF53850">
    <property type="entry name" value="Periplasmic binding protein-like II"/>
    <property type="match status" value="1"/>
</dbReference>
<dbReference type="RefSeq" id="WP_241993840.1">
    <property type="nucleotide sequence ID" value="NZ_JABUHM010000002.1"/>
</dbReference>
<accession>A0A4R2BJS7</accession>
<dbReference type="InterPro" id="IPR024370">
    <property type="entry name" value="PBP_domain"/>
</dbReference>
<dbReference type="Proteomes" id="UP000295689">
    <property type="component" value="Unassembled WGS sequence"/>
</dbReference>
<gene>
    <name evidence="3" type="ORF">EV146_103399</name>
</gene>
<comment type="caution">
    <text evidence="3">The sequence shown here is derived from an EMBL/GenBank/DDBJ whole genome shotgun (WGS) entry which is preliminary data.</text>
</comment>
<feature type="domain" description="PBP" evidence="1">
    <location>
        <begin position="96"/>
        <end position="279"/>
    </location>
</feature>
<evidence type="ECO:0000313" key="4">
    <source>
        <dbReference type="Proteomes" id="UP000295689"/>
    </source>
</evidence>
<feature type="domain" description="Helix-turn-helix" evidence="2">
    <location>
        <begin position="5"/>
        <end position="50"/>
    </location>
</feature>
<dbReference type="GO" id="GO:0003677">
    <property type="term" value="F:DNA binding"/>
    <property type="evidence" value="ECO:0007669"/>
    <property type="project" value="InterPro"/>
</dbReference>
<keyword evidence="4" id="KW-1185">Reference proteome</keyword>
<evidence type="ECO:0000313" key="3">
    <source>
        <dbReference type="EMBL" id="TCN26873.1"/>
    </source>
</evidence>
<sequence length="307" mass="34145">MNHTYTPDEIASMFKISKYTVYELIKRGELTAFKVGNKMRIEHKEVERFKGNRTPAPNSLPRGPGNAPFSTGRALHLAGSHDFLVEHLVKYTGAESAGISIQPSFIGSLEGLMMLHRGSADIAAMHLLDPVSHEYNLPFIRQLFVHEHITVVRLASRKQGFIVAKGNPKKITGFQDLARPDVTMVNRQKGAGTRFLLDSSLADQSISPATINGYQTEEWTHLGAAAHISRGSADVAFGIQYAACQLGLDFIPVTVENFDLVFRWTPENRTALQHLLDLIHFTTFRDSVQELDGYDAAELGSIIYEQH</sequence>
<dbReference type="AlphaFoldDB" id="A0A4R2BJS7"/>
<dbReference type="PANTHER" id="PTHR38431">
    <property type="entry name" value="BLL2305 PROTEIN"/>
    <property type="match status" value="1"/>
</dbReference>
<evidence type="ECO:0000259" key="2">
    <source>
        <dbReference type="Pfam" id="PF12728"/>
    </source>
</evidence>
<dbReference type="Pfam" id="PF12728">
    <property type="entry name" value="HTH_17"/>
    <property type="match status" value="1"/>
</dbReference>
<dbReference type="PANTHER" id="PTHR38431:SF1">
    <property type="entry name" value="BLL2305 PROTEIN"/>
    <property type="match status" value="1"/>
</dbReference>
<proteinExistence type="predicted"/>
<dbReference type="EMBL" id="SLVV01000003">
    <property type="protein sequence ID" value="TCN26873.1"/>
    <property type="molecule type" value="Genomic_DNA"/>
</dbReference>
<dbReference type="Gene3D" id="3.40.190.10">
    <property type="entry name" value="Periplasmic binding protein-like II"/>
    <property type="match status" value="1"/>
</dbReference>
<dbReference type="InterPro" id="IPR010093">
    <property type="entry name" value="SinI_DNA-bd"/>
</dbReference>
<organism evidence="3 4">
    <name type="scientific">Mesobacillus foraminis</name>
    <dbReference type="NCBI Taxonomy" id="279826"/>
    <lineage>
        <taxon>Bacteria</taxon>
        <taxon>Bacillati</taxon>
        <taxon>Bacillota</taxon>
        <taxon>Bacilli</taxon>
        <taxon>Bacillales</taxon>
        <taxon>Bacillaceae</taxon>
        <taxon>Mesobacillus</taxon>
    </lineage>
</organism>
<reference evidence="3 4" key="1">
    <citation type="journal article" date="2015" name="Stand. Genomic Sci.">
        <title>Genomic Encyclopedia of Bacterial and Archaeal Type Strains, Phase III: the genomes of soil and plant-associated and newly described type strains.</title>
        <authorList>
            <person name="Whitman W.B."/>
            <person name="Woyke T."/>
            <person name="Klenk H.P."/>
            <person name="Zhou Y."/>
            <person name="Lilburn T.G."/>
            <person name="Beck B.J."/>
            <person name="De Vos P."/>
            <person name="Vandamme P."/>
            <person name="Eisen J.A."/>
            <person name="Garrity G."/>
            <person name="Hugenholtz P."/>
            <person name="Kyrpides N.C."/>
        </authorList>
    </citation>
    <scope>NUCLEOTIDE SEQUENCE [LARGE SCALE GENOMIC DNA]</scope>
    <source>
        <strain evidence="3 4">CV53</strain>
    </source>
</reference>
<name>A0A4R2BJS7_9BACI</name>
<dbReference type="InterPro" id="IPR041657">
    <property type="entry name" value="HTH_17"/>
</dbReference>
<dbReference type="Pfam" id="PF12727">
    <property type="entry name" value="PBP_like"/>
    <property type="match status" value="1"/>
</dbReference>